<dbReference type="PANTHER" id="PTHR43303">
    <property type="entry name" value="NADPH DEHYDROGENASE C23G7.10C-RELATED"/>
    <property type="match status" value="1"/>
</dbReference>
<dbReference type="GO" id="GO:0016629">
    <property type="term" value="F:12-oxophytodienoate reductase activity"/>
    <property type="evidence" value="ECO:0007669"/>
    <property type="project" value="UniProtKB-EC"/>
</dbReference>
<dbReference type="GO" id="GO:0003959">
    <property type="term" value="F:NADPH dehydrogenase activity"/>
    <property type="evidence" value="ECO:0007669"/>
    <property type="project" value="InterPro"/>
</dbReference>
<comment type="caution">
    <text evidence="8">The sequence shown here is derived from an EMBL/GenBank/DDBJ whole genome shotgun (WGS) entry which is preliminary data.</text>
</comment>
<keyword evidence="9" id="KW-1185">Reference proteome</keyword>
<keyword evidence="3" id="KW-0288">FMN</keyword>
<dbReference type="InterPro" id="IPR013785">
    <property type="entry name" value="Aldolase_TIM"/>
</dbReference>
<dbReference type="Proteomes" id="UP001161017">
    <property type="component" value="Unassembled WGS sequence"/>
</dbReference>
<name>A0AA43QRB3_9LECA</name>
<evidence type="ECO:0000313" key="8">
    <source>
        <dbReference type="EMBL" id="MDI1489716.1"/>
    </source>
</evidence>
<dbReference type="EMBL" id="JAPUFD010000010">
    <property type="protein sequence ID" value="MDI1489716.1"/>
    <property type="molecule type" value="Genomic_DNA"/>
</dbReference>
<evidence type="ECO:0000256" key="4">
    <source>
        <dbReference type="ARBA" id="ARBA00022857"/>
    </source>
</evidence>
<reference evidence="8" key="1">
    <citation type="journal article" date="2023" name="Genome Biol. Evol.">
        <title>First Whole Genome Sequence and Flow Cytometry Genome Size Data for the Lichen-Forming Fungus Ramalina farinacea (Ascomycota).</title>
        <authorList>
            <person name="Llewellyn T."/>
            <person name="Mian S."/>
            <person name="Hill R."/>
            <person name="Leitch I.J."/>
            <person name="Gaya E."/>
        </authorList>
    </citation>
    <scope>NUCLEOTIDE SEQUENCE</scope>
    <source>
        <strain evidence="8">LIQ254RAFAR</strain>
    </source>
</reference>
<feature type="region of interest" description="Disordered" evidence="6">
    <location>
        <begin position="312"/>
        <end position="332"/>
    </location>
</feature>
<dbReference type="EC" id="1.3.1.42" evidence="8"/>
<comment type="cofactor">
    <cofactor evidence="1">
        <name>FMN</name>
        <dbReference type="ChEBI" id="CHEBI:58210"/>
    </cofactor>
</comment>
<accession>A0AA43QRB3</accession>
<dbReference type="Pfam" id="PF00724">
    <property type="entry name" value="Oxidored_FMN"/>
    <property type="match status" value="1"/>
</dbReference>
<dbReference type="InterPro" id="IPR044152">
    <property type="entry name" value="YqjM-like"/>
</dbReference>
<sequence length="332" mass="36453">MVEATSVTPEGRITPEDCGLWLDSQMEPLKRIVEFAHSQGQNIGIQLSHAGRKASTVAPWLSHGNVASKEVNGWPDDVLGPSAIPFHENYPHPKEMTKEDIATLKRAWVGAVNRAVRCGFDVIEVHNAHGYLLHSFVSPATNKRTDEYGGSFENRTRLTREIVELTRSNMPKDMPLFVRISATDWLEHESFDSWKIEDTVKFAEMVTPLGVDLIDVSSGGNHANQKVKSGPGYQAPFAKAVKDKMGDKVAVSTVGSITNGKQANDLLNEGLDVAVVGRMFQKNPGLVWTFAEDLGVRVEVANQIGWGFGGRGGKAHKKEVKQEDKEGKEGKL</sequence>
<keyword evidence="4" id="KW-0521">NADP</keyword>
<evidence type="ECO:0000256" key="1">
    <source>
        <dbReference type="ARBA" id="ARBA00001917"/>
    </source>
</evidence>
<feature type="domain" description="NADH:flavin oxidoreductase/NADH oxidase N-terminal" evidence="7">
    <location>
        <begin position="2"/>
        <end position="293"/>
    </location>
</feature>
<evidence type="ECO:0000256" key="6">
    <source>
        <dbReference type="SAM" id="MobiDB-lite"/>
    </source>
</evidence>
<keyword evidence="5 8" id="KW-0560">Oxidoreductase</keyword>
<protein>
    <submittedName>
        <fullName evidence="8">NADH-dependent flavin oxidoreductase</fullName>
        <ecNumber evidence="8">1.3.1.42</ecNumber>
    </submittedName>
</protein>
<dbReference type="GO" id="GO:0050661">
    <property type="term" value="F:NADP binding"/>
    <property type="evidence" value="ECO:0007669"/>
    <property type="project" value="InterPro"/>
</dbReference>
<keyword evidence="2" id="KW-0285">Flavoprotein</keyword>
<gene>
    <name evidence="8" type="primary">OYE32</name>
    <name evidence="8" type="ORF">OHK93_000914</name>
</gene>
<dbReference type="GO" id="GO:0010181">
    <property type="term" value="F:FMN binding"/>
    <property type="evidence" value="ECO:0007669"/>
    <property type="project" value="InterPro"/>
</dbReference>
<evidence type="ECO:0000256" key="3">
    <source>
        <dbReference type="ARBA" id="ARBA00022643"/>
    </source>
</evidence>
<evidence type="ECO:0000313" key="9">
    <source>
        <dbReference type="Proteomes" id="UP001161017"/>
    </source>
</evidence>
<dbReference type="AlphaFoldDB" id="A0AA43QRB3"/>
<evidence type="ECO:0000259" key="7">
    <source>
        <dbReference type="Pfam" id="PF00724"/>
    </source>
</evidence>
<dbReference type="SUPFAM" id="SSF51395">
    <property type="entry name" value="FMN-linked oxidoreductases"/>
    <property type="match status" value="1"/>
</dbReference>
<evidence type="ECO:0000256" key="5">
    <source>
        <dbReference type="ARBA" id="ARBA00023002"/>
    </source>
</evidence>
<evidence type="ECO:0000256" key="2">
    <source>
        <dbReference type="ARBA" id="ARBA00022630"/>
    </source>
</evidence>
<dbReference type="Gene3D" id="3.20.20.70">
    <property type="entry name" value="Aldolase class I"/>
    <property type="match status" value="1"/>
</dbReference>
<dbReference type="CDD" id="cd02932">
    <property type="entry name" value="OYE_YqiM_FMN"/>
    <property type="match status" value="1"/>
</dbReference>
<dbReference type="InterPro" id="IPR001155">
    <property type="entry name" value="OxRdtase_FMN_N"/>
</dbReference>
<organism evidence="8 9">
    <name type="scientific">Ramalina farinacea</name>
    <dbReference type="NCBI Taxonomy" id="258253"/>
    <lineage>
        <taxon>Eukaryota</taxon>
        <taxon>Fungi</taxon>
        <taxon>Dikarya</taxon>
        <taxon>Ascomycota</taxon>
        <taxon>Pezizomycotina</taxon>
        <taxon>Lecanoromycetes</taxon>
        <taxon>OSLEUM clade</taxon>
        <taxon>Lecanoromycetidae</taxon>
        <taxon>Lecanorales</taxon>
        <taxon>Lecanorineae</taxon>
        <taxon>Ramalinaceae</taxon>
        <taxon>Ramalina</taxon>
    </lineage>
</organism>
<dbReference type="PANTHER" id="PTHR43303:SF4">
    <property type="entry name" value="NADPH DEHYDROGENASE C23G7.10C-RELATED"/>
    <property type="match status" value="1"/>
</dbReference>
<feature type="compositionally biased region" description="Basic and acidic residues" evidence="6">
    <location>
        <begin position="320"/>
        <end position="332"/>
    </location>
</feature>
<proteinExistence type="predicted"/>